<sequence>MEVANSALAIHDYKLFKVARLRPDIANSIACKEGLEGIVPGKGARRSQPGSFQMLDGLQYELETLDMNDVFGMFDTLGKQDTHRRSNERRDLDESAVPSSVRVPRTIIGIAGMVLPYYEDVQCSKREPEQASGDGLGQQASHIPRHHRHFGVQHEKKAKKREREERQSNTWRKNANAGLH</sequence>
<accession>A0A7S3DIB3</accession>
<feature type="compositionally biased region" description="Basic residues" evidence="1">
    <location>
        <begin position="143"/>
        <end position="160"/>
    </location>
</feature>
<gene>
    <name evidence="2" type="ORF">PBIL07802_LOCUS20942</name>
</gene>
<dbReference type="AlphaFoldDB" id="A0A7S3DIB3"/>
<dbReference type="EMBL" id="HBIB01032364">
    <property type="protein sequence ID" value="CAE0258676.1"/>
    <property type="molecule type" value="Transcribed_RNA"/>
</dbReference>
<evidence type="ECO:0000256" key="1">
    <source>
        <dbReference type="SAM" id="MobiDB-lite"/>
    </source>
</evidence>
<reference evidence="2" key="1">
    <citation type="submission" date="2021-01" db="EMBL/GenBank/DDBJ databases">
        <authorList>
            <person name="Corre E."/>
            <person name="Pelletier E."/>
            <person name="Niang G."/>
            <person name="Scheremetjew M."/>
            <person name="Finn R."/>
            <person name="Kale V."/>
            <person name="Holt S."/>
            <person name="Cochrane G."/>
            <person name="Meng A."/>
            <person name="Brown T."/>
            <person name="Cohen L."/>
        </authorList>
    </citation>
    <scope>NUCLEOTIDE SEQUENCE</scope>
    <source>
        <strain evidence="2">NIES-2562</strain>
    </source>
</reference>
<feature type="region of interest" description="Disordered" evidence="1">
    <location>
        <begin position="125"/>
        <end position="180"/>
    </location>
</feature>
<evidence type="ECO:0000313" key="2">
    <source>
        <dbReference type="EMBL" id="CAE0258676.1"/>
    </source>
</evidence>
<protein>
    <submittedName>
        <fullName evidence="2">Uncharacterized protein</fullName>
    </submittedName>
</protein>
<proteinExistence type="predicted"/>
<organism evidence="2">
    <name type="scientific">Palpitomonas bilix</name>
    <dbReference type="NCBI Taxonomy" id="652834"/>
    <lineage>
        <taxon>Eukaryota</taxon>
        <taxon>Eukaryota incertae sedis</taxon>
    </lineage>
</organism>
<name>A0A7S3DIB3_9EUKA</name>